<protein>
    <submittedName>
        <fullName evidence="1">Uncharacterized protein</fullName>
    </submittedName>
</protein>
<keyword evidence="2" id="KW-1185">Reference proteome</keyword>
<dbReference type="PANTHER" id="PTHR13318">
    <property type="entry name" value="PARTNER OF PAIRED, ISOFORM B-RELATED"/>
    <property type="match status" value="1"/>
</dbReference>
<evidence type="ECO:0000313" key="2">
    <source>
        <dbReference type="Proteomes" id="UP000692954"/>
    </source>
</evidence>
<dbReference type="EMBL" id="CAJJDN010000098">
    <property type="protein sequence ID" value="CAD8111408.1"/>
    <property type="molecule type" value="Genomic_DNA"/>
</dbReference>
<dbReference type="GO" id="GO:0031146">
    <property type="term" value="P:SCF-dependent proteasomal ubiquitin-dependent protein catabolic process"/>
    <property type="evidence" value="ECO:0007669"/>
    <property type="project" value="TreeGrafter"/>
</dbReference>
<gene>
    <name evidence="1" type="ORF">PSON_ATCC_30995.1.T0980051</name>
</gene>
<proteinExistence type="predicted"/>
<dbReference type="Proteomes" id="UP000692954">
    <property type="component" value="Unassembled WGS sequence"/>
</dbReference>
<dbReference type="GO" id="GO:0019005">
    <property type="term" value="C:SCF ubiquitin ligase complex"/>
    <property type="evidence" value="ECO:0007669"/>
    <property type="project" value="TreeGrafter"/>
</dbReference>
<name>A0A8S1Q7C4_9CILI</name>
<evidence type="ECO:0000313" key="1">
    <source>
        <dbReference type="EMBL" id="CAD8111408.1"/>
    </source>
</evidence>
<dbReference type="PANTHER" id="PTHR13318:SF95">
    <property type="entry name" value="F-BOX PROTEIN YLR352W"/>
    <property type="match status" value="1"/>
</dbReference>
<reference evidence="1" key="1">
    <citation type="submission" date="2021-01" db="EMBL/GenBank/DDBJ databases">
        <authorList>
            <consortium name="Genoscope - CEA"/>
            <person name="William W."/>
        </authorList>
    </citation>
    <scope>NUCLEOTIDE SEQUENCE</scope>
</reference>
<accession>A0A8S1Q7C4</accession>
<organism evidence="1 2">
    <name type="scientific">Paramecium sonneborni</name>
    <dbReference type="NCBI Taxonomy" id="65129"/>
    <lineage>
        <taxon>Eukaryota</taxon>
        <taxon>Sar</taxon>
        <taxon>Alveolata</taxon>
        <taxon>Ciliophora</taxon>
        <taxon>Intramacronucleata</taxon>
        <taxon>Oligohymenophorea</taxon>
        <taxon>Peniculida</taxon>
        <taxon>Parameciidae</taxon>
        <taxon>Paramecium</taxon>
    </lineage>
</organism>
<comment type="caution">
    <text evidence="1">The sequence shown here is derived from an EMBL/GenBank/DDBJ whole genome shotgun (WGS) entry which is preliminary data.</text>
</comment>
<sequence>MENIWLVHCIIEGNIDVRSIYIMGNPGIYKGILLKEYLDKKFEKNMLHYYKLIKNKQTFSVAIIRLLRRKNDELIGKRIHRAEKKIDQTQYYKLQLKNCFTDKNWKGFQDLIQTMYMEDNLEQLTSLDISNNFLGTQNAFNNMCTSISSAKGLLVLKMANQPLIHNSYTIELLMGNRYDSLKLREFDISDNKEMLEKTFKALSDNIFKSCKIITFTNSLPQQLSTLFKMFVLTEAFADKTKETKQLYREKKLFRKHYLQVLDLSSVENYNRHDLVEKLLINTVFTEFTNIRTLHVQNFDVGRCQAYIKAKKKFVTYMEKKKLDDPYFKNYKLPLKHIVYPKQTYRMEIQTKKEFFLEYLFTEIGSIIEIESIEIQASTFKQSNRAEGLQEACAFVIENTNTNPKTRYSIKKISMDDGDYQMDFNTIKCFLCLPSVQLVEFTYFNDCMIFEWSSWHQEMIYYCSKLNANQFHSLKILKFYNLQDITIEINQFIQLFIFNPKIQLKELQLIQIITRNESENYESLKRAVEQSEKVTLETLLLGELYDGKGEDMIFEQVVFNNKVNLKNLSVKNLQIQQFINKFEKLVQENQNENPLQYLTTLEIDNINIQTQEDWKKVIQIFVINQRLTLQNLKIKNKVLNQQFSDALNQLLYPFEQELLNIIKQKKLSSGIVRDLNEQNMLSSIQNERIELPFALNQLSFENCTIQDDVLSGFLVICELKDLSIINCKEFQVGIKRSMELIKRLQLDEYYSYKIKSFSCENTVIQDVETFQSLIKDIVLNSNRQLLEILNLDNCSLNDDMMLVLSKQLMAIKEEQKKYNRVFLLRDLNLSNNNQMSVNSWQQLWDVLLNESKLEKKVDVPQEQSIIIANPSVLLRTFEKEKDTIINETQKLIESSLLCLKQKTLYNYQKFTPQFPKQITSLIIKMEFKNLNDNELKFQYYRLILKNLELESLNMIAFIKACLEAYEYSKFYLESALKQSKQDHKSQIKSIKIKSLTANDEESTEKFIQIFLCSKHIELNVLNIFGCTQPILHLILKNIDRKEDYKLEELSLPHLEETLDLEDTINYCQWIVFGEKMPIKKLTCCPNLSEINQEKFDQFSLSKIKVESISLKQKQDNSSSVIQYSMILFKLFLNGLQEITIDKTDATSIIVNTFNKINDFDNLMLKKLTFKGDLKINKNLFEKLSKLFEKLELFQVQKLLLENEFEIYDICSLMDINQSKNLKIIIKQVTCNNPNEFYKKFLFNPNVGITEVILKDPSLLENKFDIYDLGQKIRYLNLQMGLLYNSHNQLNVNALQIISKMLIYNESSNLEELVLHQCHFKIEGIQALCKYSSTLREKIKNEGRDQTAQLKLKKATLYYSLYIGDDGVQIYCNDLLYFEYISIERFEVQVTNWNDVMTNSLCLAAQNWLQYQKQHQRQYRTKYPIKYLDIGRNEFVEEQETWSNFLKTFVFTDNTPDLETLNIHFMGLNDLKKRYIIEESLQFFSKKPSNYKFNVKKINFSQNNSLTHLGCTMLDSQIKLDYIAQVIKDRALASPNKKVPLHTFLCYNVSLKDYVSGFLSEQPPNYQVPYDILWRQNMMIVQILDILMESQNLLVNFINVLKDSQFEVEYCLSQRMETHKIKIFTLSFKYV</sequence>